<dbReference type="SUPFAM" id="SSF81301">
    <property type="entry name" value="Nucleotidyltransferase"/>
    <property type="match status" value="1"/>
</dbReference>
<dbReference type="Proteomes" id="UP000231343">
    <property type="component" value="Unassembled WGS sequence"/>
</dbReference>
<dbReference type="AlphaFoldDB" id="A0A2H0XVT4"/>
<dbReference type="CDD" id="cd05403">
    <property type="entry name" value="NT_KNTase_like"/>
    <property type="match status" value="1"/>
</dbReference>
<protein>
    <recommendedName>
        <fullName evidence="1">Polymerase beta nucleotidyltransferase domain-containing protein</fullName>
    </recommendedName>
</protein>
<evidence type="ECO:0000313" key="3">
    <source>
        <dbReference type="Proteomes" id="UP000231343"/>
    </source>
</evidence>
<proteinExistence type="predicted"/>
<sequence length="114" mass="13007">MTIKEKKIIKNAIEYIKEKISPDKIFLFGSYAKGTQCKNSDLDFLIIKETPLPRFKRALSLYSTGKTKKIGANIGVDFIIYTPREYEAQKNDLNSIAGEVRRSGKLVYDRKAIT</sequence>
<gene>
    <name evidence="2" type="ORF">COT42_06335</name>
</gene>
<evidence type="ECO:0000313" key="2">
    <source>
        <dbReference type="EMBL" id="PIS29044.1"/>
    </source>
</evidence>
<dbReference type="InterPro" id="IPR041633">
    <property type="entry name" value="Polbeta"/>
</dbReference>
<dbReference type="InterPro" id="IPR043519">
    <property type="entry name" value="NT_sf"/>
</dbReference>
<dbReference type="EMBL" id="PEYM01000104">
    <property type="protein sequence ID" value="PIS29044.1"/>
    <property type="molecule type" value="Genomic_DNA"/>
</dbReference>
<organism evidence="2 3">
    <name type="scientific">Candidatus Saganbacteria bacterium CG08_land_8_20_14_0_20_45_16</name>
    <dbReference type="NCBI Taxonomy" id="2014293"/>
    <lineage>
        <taxon>Bacteria</taxon>
        <taxon>Bacillati</taxon>
        <taxon>Saganbacteria</taxon>
    </lineage>
</organism>
<dbReference type="PANTHER" id="PTHR43449:SF1">
    <property type="entry name" value="POLYMERASE BETA NUCLEOTIDYLTRANSFERASE DOMAIN-CONTAINING PROTEIN"/>
    <property type="match status" value="1"/>
</dbReference>
<evidence type="ECO:0000259" key="1">
    <source>
        <dbReference type="Pfam" id="PF18765"/>
    </source>
</evidence>
<feature type="domain" description="Polymerase beta nucleotidyltransferase" evidence="1">
    <location>
        <begin position="11"/>
        <end position="111"/>
    </location>
</feature>
<accession>A0A2H0XVT4</accession>
<dbReference type="PANTHER" id="PTHR43449">
    <property type="entry name" value="NUCLEOTIDYLTRANSFERASE"/>
    <property type="match status" value="1"/>
</dbReference>
<reference evidence="2 3" key="1">
    <citation type="submission" date="2017-09" db="EMBL/GenBank/DDBJ databases">
        <title>Depth-based differentiation of microbial function through sediment-hosted aquifers and enrichment of novel symbionts in the deep terrestrial subsurface.</title>
        <authorList>
            <person name="Probst A.J."/>
            <person name="Ladd B."/>
            <person name="Jarett J.K."/>
            <person name="Geller-Mcgrath D.E."/>
            <person name="Sieber C.M."/>
            <person name="Emerson J.B."/>
            <person name="Anantharaman K."/>
            <person name="Thomas B.C."/>
            <person name="Malmstrom R."/>
            <person name="Stieglmeier M."/>
            <person name="Klingl A."/>
            <person name="Woyke T."/>
            <person name="Ryan C.M."/>
            <person name="Banfield J.F."/>
        </authorList>
    </citation>
    <scope>NUCLEOTIDE SEQUENCE [LARGE SCALE GENOMIC DNA]</scope>
    <source>
        <strain evidence="2">CG08_land_8_20_14_0_20_45_16</strain>
    </source>
</reference>
<dbReference type="Gene3D" id="3.30.460.10">
    <property type="entry name" value="Beta Polymerase, domain 2"/>
    <property type="match status" value="1"/>
</dbReference>
<comment type="caution">
    <text evidence="2">The sequence shown here is derived from an EMBL/GenBank/DDBJ whole genome shotgun (WGS) entry which is preliminary data.</text>
</comment>
<dbReference type="Pfam" id="PF18765">
    <property type="entry name" value="Polbeta"/>
    <property type="match status" value="1"/>
</dbReference>
<name>A0A2H0XVT4_UNCSA</name>